<evidence type="ECO:0000256" key="1">
    <source>
        <dbReference type="ARBA" id="ARBA00008812"/>
    </source>
</evidence>
<evidence type="ECO:0000313" key="5">
    <source>
        <dbReference type="Proteomes" id="UP000664209"/>
    </source>
</evidence>
<dbReference type="PANTHER" id="PTHR34406">
    <property type="entry name" value="PROTEIN YCEI"/>
    <property type="match status" value="1"/>
</dbReference>
<comment type="caution">
    <text evidence="4">The sequence shown here is derived from an EMBL/GenBank/DDBJ whole genome shotgun (WGS) entry which is preliminary data.</text>
</comment>
<keyword evidence="5" id="KW-1185">Reference proteome</keyword>
<reference evidence="4" key="1">
    <citation type="submission" date="2021-03" db="EMBL/GenBank/DDBJ databases">
        <title>Actinotalea soli sp. nov., isolated from soil.</title>
        <authorList>
            <person name="Ping W."/>
            <person name="Zhang J."/>
        </authorList>
    </citation>
    <scope>NUCLEOTIDE SEQUENCE</scope>
    <source>
        <strain evidence="4">BY-33</strain>
    </source>
</reference>
<dbReference type="RefSeq" id="WP_208056258.1">
    <property type="nucleotide sequence ID" value="NZ_JAGEMK010000006.1"/>
</dbReference>
<name>A0A939LTV4_9CELL</name>
<dbReference type="SMART" id="SM00867">
    <property type="entry name" value="YceI"/>
    <property type="match status" value="1"/>
</dbReference>
<dbReference type="InterPro" id="IPR007372">
    <property type="entry name" value="Lipid/polyisoprenoid-bd_YceI"/>
</dbReference>
<proteinExistence type="inferred from homology"/>
<feature type="domain" description="Lipid/polyisoprenoid-binding YceI-like" evidence="3">
    <location>
        <begin position="77"/>
        <end position="240"/>
    </location>
</feature>
<dbReference type="InterPro" id="IPR036761">
    <property type="entry name" value="TTHA0802/YceI-like_sf"/>
</dbReference>
<gene>
    <name evidence="4" type="ORF">J4G33_12275</name>
</gene>
<organism evidence="4 5">
    <name type="scientific">Actinotalea soli</name>
    <dbReference type="NCBI Taxonomy" id="2819234"/>
    <lineage>
        <taxon>Bacteria</taxon>
        <taxon>Bacillati</taxon>
        <taxon>Actinomycetota</taxon>
        <taxon>Actinomycetes</taxon>
        <taxon>Micrococcales</taxon>
        <taxon>Cellulomonadaceae</taxon>
        <taxon>Actinotalea</taxon>
    </lineage>
</organism>
<dbReference type="AlphaFoldDB" id="A0A939LTV4"/>
<feature type="compositionally biased region" description="Low complexity" evidence="2">
    <location>
        <begin position="56"/>
        <end position="72"/>
    </location>
</feature>
<accession>A0A939LTV4</accession>
<evidence type="ECO:0000313" key="4">
    <source>
        <dbReference type="EMBL" id="MBO1752580.1"/>
    </source>
</evidence>
<evidence type="ECO:0000259" key="3">
    <source>
        <dbReference type="SMART" id="SM00867"/>
    </source>
</evidence>
<dbReference type="SUPFAM" id="SSF101874">
    <property type="entry name" value="YceI-like"/>
    <property type="match status" value="1"/>
</dbReference>
<evidence type="ECO:0000256" key="2">
    <source>
        <dbReference type="SAM" id="MobiDB-lite"/>
    </source>
</evidence>
<feature type="region of interest" description="Disordered" evidence="2">
    <location>
        <begin position="44"/>
        <end position="74"/>
    </location>
</feature>
<dbReference type="Gene3D" id="2.40.128.110">
    <property type="entry name" value="Lipid/polyisoprenoid-binding, YceI-like"/>
    <property type="match status" value="1"/>
</dbReference>
<sequence length="241" mass="24497">MKKKLIIALVAVLAIAGVVLGGTAIYASIQNDRAPEELALSEQDDAADGADGGGSDEAAAAADETTPPTEAGDLAGTWTVAEGSQAGYRVDEVLNGQDVTVVGRTEDVEGEVVIDGTDLAAADVTVSMTTITTDSSSRDGQFLSILRTAEFPTATFTLTEPVDISAIAGGSTSVQAEGELTIAGETAPVVVDLEAQTTASGVEVSGTIPVTFADYGVEAPDLGFVKVEDTGTVEMLLQLTR</sequence>
<protein>
    <submittedName>
        <fullName evidence="4">YceI family protein</fullName>
    </submittedName>
</protein>
<dbReference type="Proteomes" id="UP000664209">
    <property type="component" value="Unassembled WGS sequence"/>
</dbReference>
<dbReference type="Pfam" id="PF04264">
    <property type="entry name" value="YceI"/>
    <property type="match status" value="1"/>
</dbReference>
<comment type="similarity">
    <text evidence="1">Belongs to the UPF0312 family.</text>
</comment>
<dbReference type="PANTHER" id="PTHR34406:SF1">
    <property type="entry name" value="PROTEIN YCEI"/>
    <property type="match status" value="1"/>
</dbReference>
<dbReference type="EMBL" id="JAGEMK010000006">
    <property type="protein sequence ID" value="MBO1752580.1"/>
    <property type="molecule type" value="Genomic_DNA"/>
</dbReference>